<evidence type="ECO:0000256" key="2">
    <source>
        <dbReference type="ARBA" id="ARBA00022692"/>
    </source>
</evidence>
<dbReference type="PIRSF" id="PIRSF031802">
    <property type="entry name" value="UCP031802"/>
    <property type="match status" value="1"/>
</dbReference>
<evidence type="ECO:0000313" key="8">
    <source>
        <dbReference type="EMBL" id="ERM02221.1"/>
    </source>
</evidence>
<comment type="subcellular location">
    <subcellularLocation>
        <location evidence="1">Membrane</location>
    </subcellularLocation>
</comment>
<feature type="region of interest" description="Disordered" evidence="5">
    <location>
        <begin position="538"/>
        <end position="559"/>
    </location>
</feature>
<dbReference type="AlphaFoldDB" id="U4VHF3"/>
<organism evidence="8 9">
    <name type="scientific">Brucella intermedia 229E</name>
    <dbReference type="NCBI Taxonomy" id="1337887"/>
    <lineage>
        <taxon>Bacteria</taxon>
        <taxon>Pseudomonadati</taxon>
        <taxon>Pseudomonadota</taxon>
        <taxon>Alphaproteobacteria</taxon>
        <taxon>Hyphomicrobiales</taxon>
        <taxon>Brucellaceae</taxon>
        <taxon>Brucella/Ochrobactrum group</taxon>
        <taxon>Brucella</taxon>
    </lineage>
</organism>
<evidence type="ECO:0000256" key="4">
    <source>
        <dbReference type="ARBA" id="ARBA00023136"/>
    </source>
</evidence>
<evidence type="ECO:0000256" key="3">
    <source>
        <dbReference type="ARBA" id="ARBA00022989"/>
    </source>
</evidence>
<comment type="caution">
    <text evidence="8">The sequence shown here is derived from an EMBL/GenBank/DDBJ whole genome shotgun (WGS) entry which is preliminary data.</text>
</comment>
<keyword evidence="2 6" id="KW-0812">Transmembrane</keyword>
<protein>
    <submittedName>
        <fullName evidence="8">Heme biosynthesis protein HemY</fullName>
    </submittedName>
</protein>
<reference evidence="8 9" key="1">
    <citation type="journal article" date="2014" name="FEMS Microbiol. Lett.">
        <title>Genome sequencing analysis reveals virulence-related gene content of Ochrobactrum intermedium strain 229E, a urease-positive strain isolated from the human gastric niche.</title>
        <authorList>
            <person name="Kulkarni G.J."/>
            <person name="Shetty S."/>
            <person name="Dharne M.S."/>
            <person name="Shouche Y.S."/>
        </authorList>
    </citation>
    <scope>NUCLEOTIDE SEQUENCE [LARGE SCALE GENOMIC DNA]</scope>
    <source>
        <strain evidence="8 9">229E</strain>
    </source>
</reference>
<dbReference type="InterPro" id="IPR011990">
    <property type="entry name" value="TPR-like_helical_dom_sf"/>
</dbReference>
<dbReference type="InterPro" id="IPR016982">
    <property type="entry name" value="Mms48"/>
</dbReference>
<evidence type="ECO:0000259" key="7">
    <source>
        <dbReference type="Pfam" id="PF07219"/>
    </source>
</evidence>
<dbReference type="Proteomes" id="UP000016842">
    <property type="component" value="Unassembled WGS sequence"/>
</dbReference>
<dbReference type="InterPro" id="IPR010817">
    <property type="entry name" value="HemY_N"/>
</dbReference>
<feature type="domain" description="HemY N-terminal" evidence="7">
    <location>
        <begin position="26"/>
        <end position="136"/>
    </location>
</feature>
<feature type="transmembrane region" description="Helical" evidence="6">
    <location>
        <begin position="37"/>
        <end position="63"/>
    </location>
</feature>
<keyword evidence="3 6" id="KW-1133">Transmembrane helix</keyword>
<dbReference type="PATRIC" id="fig|1337887.3.peg.1965"/>
<keyword evidence="4 6" id="KW-0472">Membrane</keyword>
<name>U4VHF3_9HYPH</name>
<dbReference type="EMBL" id="ASXJ01000098">
    <property type="protein sequence ID" value="ERM02221.1"/>
    <property type="molecule type" value="Genomic_DNA"/>
</dbReference>
<dbReference type="Gene3D" id="1.25.40.10">
    <property type="entry name" value="Tetratricopeptide repeat domain"/>
    <property type="match status" value="1"/>
</dbReference>
<evidence type="ECO:0000256" key="6">
    <source>
        <dbReference type="SAM" id="Phobius"/>
    </source>
</evidence>
<evidence type="ECO:0000313" key="9">
    <source>
        <dbReference type="Proteomes" id="UP000016842"/>
    </source>
</evidence>
<dbReference type="Pfam" id="PF07219">
    <property type="entry name" value="HemY_N"/>
    <property type="match status" value="1"/>
</dbReference>
<proteinExistence type="predicted"/>
<evidence type="ECO:0000256" key="1">
    <source>
        <dbReference type="ARBA" id="ARBA00004370"/>
    </source>
</evidence>
<gene>
    <name evidence="8" type="ORF">Q644_02170</name>
</gene>
<sequence>MLRVLFYLVIVAALGFGFAWLADRPGELDVTFAGNHYNVPLITAVAGGIVAIVAAILILWWLVKSIIQSPYTLRRHFRARKRDRGGYQSLSTGLIAAGAGDAEAARRMTKQAGQLLSSDQEPLIKLLEAQTAMLEGRTEDARKGFEAMVDDPETRLLGLRGLYIEAQRVGAHDAARHYAAEAAAQAPPQLEWASSAVMGQFCAEGDWDAALKLVDARKQALSHSKDVVKKERAALLTAKAMAVVDVDHAQARTLALEANKLAPDLVPAAVVAARALFSDGDIRKGSKILEAAWKRFPHPDIASTYVYARSGDTAQDRLKRAKHLVSLRSNNAEGSLALARAAYEAGDYRLARDNAEQVLRASPRESAYLLLADIEEAETGDQGKVREWLARAVKAPRDPAWTADGYVSEQWSPVSPVTGRLNSFEWKVPVVELAPPVIEAEKPEIKGPVETKPINQIVLAEPGGEKADVTAAAVRAGNKPIVRDVEEAVVIVPAAEPVKGGPSMPPVPKLDEMKPPVPVDVTGASDSEDGQHHAHIVVDDPGVDEGQTAQKAQSGLRLF</sequence>
<evidence type="ECO:0000256" key="5">
    <source>
        <dbReference type="SAM" id="MobiDB-lite"/>
    </source>
</evidence>
<dbReference type="SUPFAM" id="SSF48452">
    <property type="entry name" value="TPR-like"/>
    <property type="match status" value="1"/>
</dbReference>
<accession>U4VHF3</accession>
<dbReference type="GO" id="GO:0016020">
    <property type="term" value="C:membrane"/>
    <property type="evidence" value="ECO:0007669"/>
    <property type="project" value="UniProtKB-SubCell"/>
</dbReference>